<protein>
    <submittedName>
        <fullName evidence="4">S9 family peptidase</fullName>
    </submittedName>
</protein>
<dbReference type="Pfam" id="PF10647">
    <property type="entry name" value="Gmad1"/>
    <property type="match status" value="1"/>
</dbReference>
<dbReference type="SUPFAM" id="SSF53474">
    <property type="entry name" value="alpha/beta-Hydrolases"/>
    <property type="match status" value="1"/>
</dbReference>
<dbReference type="InterPro" id="IPR029058">
    <property type="entry name" value="AB_hydrolase_fold"/>
</dbReference>
<dbReference type="InterPro" id="IPR018910">
    <property type="entry name" value="LpqB_C"/>
</dbReference>
<reference evidence="4" key="1">
    <citation type="submission" date="2021-02" db="EMBL/GenBank/DDBJ databases">
        <title>Phycicoccus sp. MQZ13P-5T, whole genome shotgun sequence.</title>
        <authorList>
            <person name="Tuo L."/>
        </authorList>
    </citation>
    <scope>NUCLEOTIDE SEQUENCE</scope>
    <source>
        <strain evidence="4">MQZ13P-5</strain>
    </source>
</reference>
<evidence type="ECO:0000259" key="3">
    <source>
        <dbReference type="Pfam" id="PF10647"/>
    </source>
</evidence>
<evidence type="ECO:0000313" key="5">
    <source>
        <dbReference type="Proteomes" id="UP001430172"/>
    </source>
</evidence>
<keyword evidence="5" id="KW-1185">Reference proteome</keyword>
<dbReference type="PANTHER" id="PTHR43056">
    <property type="entry name" value="PEPTIDASE S9 PROLYL OLIGOPEPTIDASE"/>
    <property type="match status" value="1"/>
</dbReference>
<dbReference type="Pfam" id="PF00326">
    <property type="entry name" value="Peptidase_S9"/>
    <property type="match status" value="1"/>
</dbReference>
<dbReference type="InterPro" id="IPR001375">
    <property type="entry name" value="Peptidase_S9_cat"/>
</dbReference>
<name>A0ABS2CIN9_9MICO</name>
<feature type="region of interest" description="Disordered" evidence="1">
    <location>
        <begin position="348"/>
        <end position="374"/>
    </location>
</feature>
<dbReference type="Gene3D" id="3.40.50.1820">
    <property type="entry name" value="alpha/beta hydrolase"/>
    <property type="match status" value="1"/>
</dbReference>
<evidence type="ECO:0000256" key="1">
    <source>
        <dbReference type="SAM" id="MobiDB-lite"/>
    </source>
</evidence>
<dbReference type="InterPro" id="IPR011042">
    <property type="entry name" value="6-blade_b-propeller_TolB-like"/>
</dbReference>
<feature type="domain" description="Peptidase S9 prolyl oligopeptidase catalytic" evidence="2">
    <location>
        <begin position="418"/>
        <end position="621"/>
    </location>
</feature>
<sequence length="625" mass="66847">MRTLPYGTWPSPLAPDDLAGGQVFLDEVHADGADTWWLERRPADGGRQVLVRHDGDAPADVLPAPWNVRTRVHEYGGGAYAVSAGTVVFSHLGDDRLHRLDPGASAPVALTPEGPWRYGGLVLHGEHVYAVREDHSRDPEPANELVRLDLHGENADGGTVLHTGTDFVSRPAVSPDGTRIAYVVWDHPNMPWDSTRLVVAHLDADGVSDAVTVAGGEGVSVVQPTFGPDGSLWFVSDESGWWLVHRDAGDGPHPVHDTEADHAAPQWILGMGDLAVLDAERALVRWWEPGGQGLGVLDTTTGEVVPSAGSGAFHDHLGSADGEVVLKRGRADGLPEVVRGPAAGPFRVLGGSGGTRLDPGSVSTPEPRTWRNGDGDEVHGLYYAPRLAGVEGPADERPPLLVLAHGGPTSRAEAAYTTAVQFWTTRGFAVLDVNYSGSTGYGRAYRDRLLGRWGEVDIDDCVTGALATADAGLADRSRLAVRGGSAGGYVVLRAMTTSDAFAAGTSLFGIGDLAALAQHTHKFESRYTDRLVAPWPEGEQVYRDRSPVHHVDRLHGELLLLQGTDDMVVPLAQAEDMAAAMRAAGREVELAVYEGEGHGFRRRDTIVDALERELAFYTRVLRLGT</sequence>
<comment type="caution">
    <text evidence="4">The sequence shown here is derived from an EMBL/GenBank/DDBJ whole genome shotgun (WGS) entry which is preliminary data.</text>
</comment>
<accession>A0ABS2CIN9</accession>
<organism evidence="4 5">
    <name type="scientific">Phycicoccus sonneratiae</name>
    <dbReference type="NCBI Taxonomy" id="2807628"/>
    <lineage>
        <taxon>Bacteria</taxon>
        <taxon>Bacillati</taxon>
        <taxon>Actinomycetota</taxon>
        <taxon>Actinomycetes</taxon>
        <taxon>Micrococcales</taxon>
        <taxon>Intrasporangiaceae</taxon>
        <taxon>Phycicoccus</taxon>
    </lineage>
</organism>
<dbReference type="Gene3D" id="2.120.10.30">
    <property type="entry name" value="TolB, C-terminal domain"/>
    <property type="match status" value="1"/>
</dbReference>
<dbReference type="Proteomes" id="UP001430172">
    <property type="component" value="Unassembled WGS sequence"/>
</dbReference>
<evidence type="ECO:0000313" key="4">
    <source>
        <dbReference type="EMBL" id="MBM6399741.1"/>
    </source>
</evidence>
<dbReference type="PANTHER" id="PTHR43056:SF5">
    <property type="entry name" value="PEPTIDASE S9 PROLYL OLIGOPEPTIDASE CATALYTIC DOMAIN-CONTAINING PROTEIN"/>
    <property type="match status" value="1"/>
</dbReference>
<dbReference type="InterPro" id="IPR050585">
    <property type="entry name" value="Xaa-Pro_dipeptidyl-ppase/CocE"/>
</dbReference>
<evidence type="ECO:0000259" key="2">
    <source>
        <dbReference type="Pfam" id="PF00326"/>
    </source>
</evidence>
<gene>
    <name evidence="4" type="ORF">JQN70_05015</name>
</gene>
<dbReference type="RefSeq" id="WP_204130231.1">
    <property type="nucleotide sequence ID" value="NZ_JAFDVD010000006.1"/>
</dbReference>
<dbReference type="EMBL" id="JAFDVD010000006">
    <property type="protein sequence ID" value="MBM6399741.1"/>
    <property type="molecule type" value="Genomic_DNA"/>
</dbReference>
<dbReference type="SUPFAM" id="SSF82171">
    <property type="entry name" value="DPP6 N-terminal domain-like"/>
    <property type="match status" value="1"/>
</dbReference>
<feature type="domain" description="Lipoprotein LpqB C-terminal" evidence="3">
    <location>
        <begin position="164"/>
        <end position="258"/>
    </location>
</feature>
<proteinExistence type="predicted"/>